<dbReference type="EMBL" id="LDEV01001382">
    <property type="protein sequence ID" value="KLJ11764.1"/>
    <property type="molecule type" value="Genomic_DNA"/>
</dbReference>
<sequence length="77" mass="8295">MVGQQIRVPHANSPSSSLSCLVAISLGASWSITPIRSQGFLCRAGEIWGDGFLPYPGYPWSISHGSRKPVQITVLAR</sequence>
<comment type="caution">
    <text evidence="1">The sequence shown here is derived from an EMBL/GenBank/DDBJ whole genome shotgun (WGS) entry which is preliminary data.</text>
</comment>
<gene>
    <name evidence="1" type="ORF">EMPG_13081</name>
</gene>
<protein>
    <submittedName>
        <fullName evidence="1">Uncharacterized protein</fullName>
    </submittedName>
</protein>
<dbReference type="AlphaFoldDB" id="A0A0H1BJP6"/>
<keyword evidence="2" id="KW-1185">Reference proteome</keyword>
<accession>A0A0H1BJP6</accession>
<evidence type="ECO:0000313" key="2">
    <source>
        <dbReference type="Proteomes" id="UP000053573"/>
    </source>
</evidence>
<proteinExistence type="predicted"/>
<dbReference type="Proteomes" id="UP000053573">
    <property type="component" value="Unassembled WGS sequence"/>
</dbReference>
<reference evidence="2" key="1">
    <citation type="journal article" date="2015" name="PLoS Genet.">
        <title>The dynamic genome and transcriptome of the human fungal pathogen Blastomyces and close relative Emmonsia.</title>
        <authorList>
            <person name="Munoz J.F."/>
            <person name="Gauthier G.M."/>
            <person name="Desjardins C.A."/>
            <person name="Gallo J.E."/>
            <person name="Holder J."/>
            <person name="Sullivan T.D."/>
            <person name="Marty A.J."/>
            <person name="Carmen J.C."/>
            <person name="Chen Z."/>
            <person name="Ding L."/>
            <person name="Gujja S."/>
            <person name="Magrini V."/>
            <person name="Misas E."/>
            <person name="Mitreva M."/>
            <person name="Priest M."/>
            <person name="Saif S."/>
            <person name="Whiston E.A."/>
            <person name="Young S."/>
            <person name="Zeng Q."/>
            <person name="Goldman W.E."/>
            <person name="Mardis E.R."/>
            <person name="Taylor J.W."/>
            <person name="McEwen J.G."/>
            <person name="Clay O.K."/>
            <person name="Klein B.S."/>
            <person name="Cuomo C.A."/>
        </authorList>
    </citation>
    <scope>NUCLEOTIDE SEQUENCE [LARGE SCALE GENOMIC DNA]</scope>
    <source>
        <strain evidence="2">UAMH 139</strain>
    </source>
</reference>
<name>A0A0H1BJP6_9EURO</name>
<organism evidence="1 2">
    <name type="scientific">Blastomyces silverae</name>
    <dbReference type="NCBI Taxonomy" id="2060906"/>
    <lineage>
        <taxon>Eukaryota</taxon>
        <taxon>Fungi</taxon>
        <taxon>Dikarya</taxon>
        <taxon>Ascomycota</taxon>
        <taxon>Pezizomycotina</taxon>
        <taxon>Eurotiomycetes</taxon>
        <taxon>Eurotiomycetidae</taxon>
        <taxon>Onygenales</taxon>
        <taxon>Ajellomycetaceae</taxon>
        <taxon>Blastomyces</taxon>
    </lineage>
</organism>
<dbReference type="PROSITE" id="PS51257">
    <property type="entry name" value="PROKAR_LIPOPROTEIN"/>
    <property type="match status" value="1"/>
</dbReference>
<evidence type="ECO:0000313" key="1">
    <source>
        <dbReference type="EMBL" id="KLJ11764.1"/>
    </source>
</evidence>